<name>A0A916LJ05_KRYT1</name>
<protein>
    <recommendedName>
        <fullName evidence="3">Lipoprotein</fullName>
    </recommendedName>
</protein>
<dbReference type="RefSeq" id="WP_072212412.1">
    <property type="nucleotide sequence ID" value="NZ_CZVV01000026.1"/>
</dbReference>
<organism evidence="1 2">
    <name type="scientific">Kryptobacter tengchongensis</name>
    <dbReference type="NCBI Taxonomy" id="1643429"/>
    <lineage>
        <taxon>Bacteria</taxon>
        <taxon>Pseudomonadati</taxon>
        <taxon>Candidatus Kryptoniota</taxon>
        <taxon>Candidatus Kryptobacter</taxon>
    </lineage>
</organism>
<dbReference type="PROSITE" id="PS51257">
    <property type="entry name" value="PROKAR_LIPOPROTEIN"/>
    <property type="match status" value="1"/>
</dbReference>
<dbReference type="Proteomes" id="UP000243105">
    <property type="component" value="Unassembled WGS sequence"/>
</dbReference>
<accession>A0A916LJ05</accession>
<gene>
    <name evidence="1" type="ORF">JGI25_00565</name>
</gene>
<evidence type="ECO:0000313" key="2">
    <source>
        <dbReference type="Proteomes" id="UP000243105"/>
    </source>
</evidence>
<dbReference type="EMBL" id="CZVV01000026">
    <property type="protein sequence ID" value="CUS99402.1"/>
    <property type="molecule type" value="Genomic_DNA"/>
</dbReference>
<reference evidence="1 2" key="1">
    <citation type="submission" date="2015-11" db="EMBL/GenBank/DDBJ databases">
        <authorList>
            <person name="Varghese N."/>
        </authorList>
    </citation>
    <scope>NUCLEOTIDE SEQUENCE [LARGE SCALE GENOMIC DNA]</scope>
    <source>
        <strain evidence="1 2">JGI-25</strain>
    </source>
</reference>
<sequence length="196" mass="22971">MKNSSKLFFLICFAIVSCQLFKTRSPELPTEVADQSSWKQPVTPEITLENLRNAIYNRNTENYIRCFVDSNFSEKRFTFIPTQEAQIQYPEIFKDWSLNNERNYFNNIKANVPQGAISELVLSGNFQSFSIDSAVYYASYLVSFQHVVKDIPQSAKGNLQFYLTSDRNGNWVIYKWIDIKLQNEFSWSELKAKFIY</sequence>
<comment type="caution">
    <text evidence="1">The sequence shown here is derived from an EMBL/GenBank/DDBJ whole genome shotgun (WGS) entry which is preliminary data.</text>
</comment>
<evidence type="ECO:0008006" key="3">
    <source>
        <dbReference type="Google" id="ProtNLM"/>
    </source>
</evidence>
<proteinExistence type="predicted"/>
<dbReference type="AlphaFoldDB" id="A0A916LJ05"/>
<evidence type="ECO:0000313" key="1">
    <source>
        <dbReference type="EMBL" id="CUS99402.1"/>
    </source>
</evidence>